<keyword evidence="1" id="KW-0496">Mitochondrion</keyword>
<protein>
    <submittedName>
        <fullName evidence="1">Uncharacterized protein</fullName>
    </submittedName>
</protein>
<sequence length="48" mass="4997">MVGQSASQPANQSTCSLGPLLVRSSYTIQCSHNPGTYGLPHASYPVCS</sequence>
<gene>
    <name evidence="1" type="ORF">ABT39_MTgene4411</name>
</gene>
<proteinExistence type="predicted"/>
<reference evidence="1" key="1">
    <citation type="journal article" date="2015" name="Genome Biol. Evol.">
        <title>Organellar Genomes of White Spruce (Picea glauca): Assembly and Annotation.</title>
        <authorList>
            <person name="Jackman S.D."/>
            <person name="Warren R.L."/>
            <person name="Gibb E.A."/>
            <person name="Vandervalk B.P."/>
            <person name="Mohamadi H."/>
            <person name="Chu J."/>
            <person name="Raymond A."/>
            <person name="Pleasance S."/>
            <person name="Coope R."/>
            <person name="Wildung M.R."/>
            <person name="Ritland C.E."/>
            <person name="Bousquet J."/>
            <person name="Jones S.J."/>
            <person name="Bohlmann J."/>
            <person name="Birol I."/>
        </authorList>
    </citation>
    <scope>NUCLEOTIDE SEQUENCE [LARGE SCALE GENOMIC DNA]</scope>
    <source>
        <tissue evidence="1">Flushing bud</tissue>
    </source>
</reference>
<name>A0A101M193_PICGL</name>
<comment type="caution">
    <text evidence="1">The sequence shown here is derived from an EMBL/GenBank/DDBJ whole genome shotgun (WGS) entry which is preliminary data.</text>
</comment>
<dbReference type="AlphaFoldDB" id="A0A101M193"/>
<dbReference type="EMBL" id="LKAM01000004">
    <property type="protein sequence ID" value="KUM49074.1"/>
    <property type="molecule type" value="Genomic_DNA"/>
</dbReference>
<geneLocation type="mitochondrion" evidence="1"/>
<organism evidence="1">
    <name type="scientific">Picea glauca</name>
    <name type="common">White spruce</name>
    <name type="synonym">Pinus glauca</name>
    <dbReference type="NCBI Taxonomy" id="3330"/>
    <lineage>
        <taxon>Eukaryota</taxon>
        <taxon>Viridiplantae</taxon>
        <taxon>Streptophyta</taxon>
        <taxon>Embryophyta</taxon>
        <taxon>Tracheophyta</taxon>
        <taxon>Spermatophyta</taxon>
        <taxon>Pinopsida</taxon>
        <taxon>Pinidae</taxon>
        <taxon>Conifers I</taxon>
        <taxon>Pinales</taxon>
        <taxon>Pinaceae</taxon>
        <taxon>Picea</taxon>
    </lineage>
</organism>
<accession>A0A101M193</accession>
<evidence type="ECO:0000313" key="1">
    <source>
        <dbReference type="EMBL" id="KUM49074.1"/>
    </source>
</evidence>